<evidence type="ECO:0000256" key="1">
    <source>
        <dbReference type="ARBA" id="ARBA00004651"/>
    </source>
</evidence>
<protein>
    <submittedName>
        <fullName evidence="7">LPS export ABC transporter permease LptG</fullName>
    </submittedName>
</protein>
<keyword evidence="2" id="KW-1003">Cell membrane</keyword>
<proteinExistence type="predicted"/>
<keyword evidence="3 6" id="KW-0812">Transmembrane</keyword>
<dbReference type="PANTHER" id="PTHR33529:SF2">
    <property type="entry name" value="LIPOPOLYSACCHARIDE EXPORT SYSTEM PERMEASE PROTEIN LPTG"/>
    <property type="match status" value="1"/>
</dbReference>
<comment type="subcellular location">
    <subcellularLocation>
        <location evidence="1">Cell membrane</location>
        <topology evidence="1">Multi-pass membrane protein</topology>
    </subcellularLocation>
</comment>
<name>A0A512L417_9PROT</name>
<dbReference type="GO" id="GO:0055085">
    <property type="term" value="P:transmembrane transport"/>
    <property type="evidence" value="ECO:0007669"/>
    <property type="project" value="InterPro"/>
</dbReference>
<feature type="transmembrane region" description="Helical" evidence="6">
    <location>
        <begin position="12"/>
        <end position="36"/>
    </location>
</feature>
<keyword evidence="8" id="KW-1185">Reference proteome</keyword>
<feature type="transmembrane region" description="Helical" evidence="6">
    <location>
        <begin position="42"/>
        <end position="63"/>
    </location>
</feature>
<keyword evidence="4 6" id="KW-1133">Transmembrane helix</keyword>
<evidence type="ECO:0000256" key="6">
    <source>
        <dbReference type="SAM" id="Phobius"/>
    </source>
</evidence>
<keyword evidence="5 6" id="KW-0472">Membrane</keyword>
<comment type="caution">
    <text evidence="7">The sequence shown here is derived from an EMBL/GenBank/DDBJ whole genome shotgun (WGS) entry which is preliminary data.</text>
</comment>
<organism evidence="7 8">
    <name type="scientific">Sulfuriferula plumbiphila</name>
    <dbReference type="NCBI Taxonomy" id="171865"/>
    <lineage>
        <taxon>Bacteria</taxon>
        <taxon>Pseudomonadati</taxon>
        <taxon>Pseudomonadota</taxon>
        <taxon>Betaproteobacteria</taxon>
        <taxon>Nitrosomonadales</taxon>
        <taxon>Sulfuricellaceae</taxon>
        <taxon>Sulfuriferula</taxon>
    </lineage>
</organism>
<feature type="transmembrane region" description="Helical" evidence="6">
    <location>
        <begin position="108"/>
        <end position="128"/>
    </location>
</feature>
<dbReference type="PANTHER" id="PTHR33529">
    <property type="entry name" value="SLR0882 PROTEIN-RELATED"/>
    <property type="match status" value="1"/>
</dbReference>
<dbReference type="GO" id="GO:0015920">
    <property type="term" value="P:lipopolysaccharide transport"/>
    <property type="evidence" value="ECO:0007669"/>
    <property type="project" value="TreeGrafter"/>
</dbReference>
<sequence>MVALAPMKILARYLAMETLVSSLFVFTALMTLYAFFDLLNELGSLGQGGYGLLNILAFVALSVPGHVYELLPVAALIGTLFALARLVSNTEFTIMLVSGMSIQRVAGYLMVVGLLFTVLTFVFGELIAPASERYAQQVKLTATHALVAQAFRSGLWVRDGQSFINIREVTPENELRDVNIYAFDDAFRLQKISHAGQGDYLRDNRWRLQDITETRFGGGGISVSHMPEEVWRSVLTPGIMSVLLVAPEKMSASNLWSYIQHLRQNKQKTERYEIALWSKLFYPLAAPVMMLIALPFAYHRPRSGAVGARVFAGIMLGLGYHLLNRLFAYLGLLNDWPPLLSAVLPTLVFLLVAIAMIRKVQKQ</sequence>
<evidence type="ECO:0000313" key="8">
    <source>
        <dbReference type="Proteomes" id="UP000321337"/>
    </source>
</evidence>
<dbReference type="NCBIfam" id="TIGR04408">
    <property type="entry name" value="LptG_lptG"/>
    <property type="match status" value="1"/>
</dbReference>
<dbReference type="Pfam" id="PF03739">
    <property type="entry name" value="LptF_LptG"/>
    <property type="match status" value="1"/>
</dbReference>
<evidence type="ECO:0000256" key="2">
    <source>
        <dbReference type="ARBA" id="ARBA00022475"/>
    </source>
</evidence>
<dbReference type="GO" id="GO:0043190">
    <property type="term" value="C:ATP-binding cassette (ABC) transporter complex"/>
    <property type="evidence" value="ECO:0007669"/>
    <property type="project" value="InterPro"/>
</dbReference>
<evidence type="ECO:0000256" key="4">
    <source>
        <dbReference type="ARBA" id="ARBA00022989"/>
    </source>
</evidence>
<evidence type="ECO:0000313" key="7">
    <source>
        <dbReference type="EMBL" id="GEP29202.1"/>
    </source>
</evidence>
<evidence type="ECO:0000256" key="5">
    <source>
        <dbReference type="ARBA" id="ARBA00023136"/>
    </source>
</evidence>
<dbReference type="InterPro" id="IPR030923">
    <property type="entry name" value="LptG"/>
</dbReference>
<evidence type="ECO:0000256" key="3">
    <source>
        <dbReference type="ARBA" id="ARBA00022692"/>
    </source>
</evidence>
<dbReference type="EMBL" id="BKAD01000003">
    <property type="protein sequence ID" value="GEP29202.1"/>
    <property type="molecule type" value="Genomic_DNA"/>
</dbReference>
<feature type="transmembrane region" description="Helical" evidence="6">
    <location>
        <begin position="280"/>
        <end position="298"/>
    </location>
</feature>
<feature type="transmembrane region" description="Helical" evidence="6">
    <location>
        <begin position="338"/>
        <end position="357"/>
    </location>
</feature>
<dbReference type="Proteomes" id="UP000321337">
    <property type="component" value="Unassembled WGS sequence"/>
</dbReference>
<accession>A0A512L417</accession>
<gene>
    <name evidence="7" type="ORF">TPL01_03400</name>
</gene>
<dbReference type="AlphaFoldDB" id="A0A512L417"/>
<dbReference type="InterPro" id="IPR005495">
    <property type="entry name" value="LptG/LptF_permease"/>
</dbReference>
<feature type="transmembrane region" description="Helical" evidence="6">
    <location>
        <begin position="310"/>
        <end position="332"/>
    </location>
</feature>
<reference evidence="7 8" key="1">
    <citation type="submission" date="2019-07" db="EMBL/GenBank/DDBJ databases">
        <title>Whole genome shotgun sequence of Thiobacillus plumbophilus NBRC 107929.</title>
        <authorList>
            <person name="Hosoyama A."/>
            <person name="Uohara A."/>
            <person name="Ohji S."/>
            <person name="Ichikawa N."/>
        </authorList>
    </citation>
    <scope>NUCLEOTIDE SEQUENCE [LARGE SCALE GENOMIC DNA]</scope>
    <source>
        <strain evidence="7 8">NBRC 107929</strain>
    </source>
</reference>